<evidence type="ECO:0000256" key="7">
    <source>
        <dbReference type="ARBA" id="ARBA00023180"/>
    </source>
</evidence>
<keyword evidence="7" id="KW-0325">Glycoprotein</keyword>
<comment type="caution">
    <text evidence="10">The sequence shown here is derived from an EMBL/GenBank/DDBJ whole genome shotgun (WGS) entry which is preliminary data.</text>
</comment>
<accession>A0ABD2MXZ2</accession>
<gene>
    <name evidence="10" type="ORF">HHI36_021475</name>
</gene>
<dbReference type="Proteomes" id="UP001516400">
    <property type="component" value="Unassembled WGS sequence"/>
</dbReference>
<protein>
    <recommendedName>
        <fullName evidence="12">Ionotropic receptor</fullName>
    </recommendedName>
</protein>
<dbReference type="Gene3D" id="1.10.287.70">
    <property type="match status" value="1"/>
</dbReference>
<evidence type="ECO:0000256" key="1">
    <source>
        <dbReference type="ARBA" id="ARBA00004651"/>
    </source>
</evidence>
<keyword evidence="3 8" id="KW-0812">Transmembrane</keyword>
<keyword evidence="2" id="KW-1003">Cell membrane</keyword>
<dbReference type="PANTHER" id="PTHR42643:SF30">
    <property type="entry name" value="IONOTROPIC RECEPTOR 40A-RELATED"/>
    <property type="match status" value="1"/>
</dbReference>
<dbReference type="InterPro" id="IPR052192">
    <property type="entry name" value="Insect_Ionotropic_Sensory_Rcpt"/>
</dbReference>
<evidence type="ECO:0000256" key="4">
    <source>
        <dbReference type="ARBA" id="ARBA00022989"/>
    </source>
</evidence>
<feature type="transmembrane region" description="Helical" evidence="8">
    <location>
        <begin position="311"/>
        <end position="331"/>
    </location>
</feature>
<feature type="transmembrane region" description="Helical" evidence="8">
    <location>
        <begin position="252"/>
        <end position="274"/>
    </location>
</feature>
<name>A0ABD2MXZ2_9CUCU</name>
<evidence type="ECO:0000256" key="2">
    <source>
        <dbReference type="ARBA" id="ARBA00022475"/>
    </source>
</evidence>
<sequence>MISAVIFRSKILFCINILLAKLDGNIFSVNSDEKTNFPTVQVDLKQPKILDVFPDVYIVNAEITEMNRFLKLREILGFKDSTKYIFTGNNKTFQFPSVFNDDAIFINSATGKIYMRNVNKNQDLGNCFETDSNFTNIFAKEMDFRGKELSVCTHKYAPFAFENNTRRGIDVEIVGMALDLLGIGVKFLVFPYPIGDIDVYLTKMFTMKICDIYSGIKFRKLFDCTDTHIFDSLHWVIKTPEEMPRWKYAFKIFTLDIWLSCIISTIFISIAYHLTMIKSRSFKRIRNLPQGFLITLKLFLEQSHSWKTSNVSRTIILIIMLFSSCMINAFFKSKFAYLLSGFNLDDPIDSFEAIMANKMIIKMPLNMKQVFDDEPKAAEYLKKYLILSDPSVEIYNVIHQNNIATTIPKTMFEWEMNNYLSEDMRPLLQMINQPIIYILFSMILPKGSSLKEPLNEKLGYLHDHGLVSYIKSKYKVLTAQRDPTLDVKKLTINHIQLPLSIWIIGIITACITYLFESKLKKKLTKC</sequence>
<keyword evidence="11" id="KW-1185">Reference proteome</keyword>
<proteinExistence type="predicted"/>
<dbReference type="AlphaFoldDB" id="A0ABD2MXZ2"/>
<evidence type="ECO:0000313" key="10">
    <source>
        <dbReference type="EMBL" id="KAL3270972.1"/>
    </source>
</evidence>
<evidence type="ECO:0000256" key="6">
    <source>
        <dbReference type="ARBA" id="ARBA00023170"/>
    </source>
</evidence>
<feature type="chain" id="PRO_5044764069" description="Ionotropic receptor" evidence="9">
    <location>
        <begin position="25"/>
        <end position="526"/>
    </location>
</feature>
<evidence type="ECO:0000256" key="3">
    <source>
        <dbReference type="ARBA" id="ARBA00022692"/>
    </source>
</evidence>
<evidence type="ECO:0000256" key="8">
    <source>
        <dbReference type="SAM" id="Phobius"/>
    </source>
</evidence>
<evidence type="ECO:0000256" key="9">
    <source>
        <dbReference type="SAM" id="SignalP"/>
    </source>
</evidence>
<dbReference type="GO" id="GO:0005886">
    <property type="term" value="C:plasma membrane"/>
    <property type="evidence" value="ECO:0007669"/>
    <property type="project" value="UniProtKB-SubCell"/>
</dbReference>
<comment type="subcellular location">
    <subcellularLocation>
        <location evidence="1">Cell membrane</location>
        <topology evidence="1">Multi-pass membrane protein</topology>
    </subcellularLocation>
</comment>
<feature type="transmembrane region" description="Helical" evidence="8">
    <location>
        <begin position="495"/>
        <end position="515"/>
    </location>
</feature>
<evidence type="ECO:0008006" key="12">
    <source>
        <dbReference type="Google" id="ProtNLM"/>
    </source>
</evidence>
<dbReference type="SUPFAM" id="SSF53850">
    <property type="entry name" value="Periplasmic binding protein-like II"/>
    <property type="match status" value="1"/>
</dbReference>
<evidence type="ECO:0000256" key="5">
    <source>
        <dbReference type="ARBA" id="ARBA00023136"/>
    </source>
</evidence>
<keyword evidence="6" id="KW-0675">Receptor</keyword>
<organism evidence="10 11">
    <name type="scientific">Cryptolaemus montrouzieri</name>
    <dbReference type="NCBI Taxonomy" id="559131"/>
    <lineage>
        <taxon>Eukaryota</taxon>
        <taxon>Metazoa</taxon>
        <taxon>Ecdysozoa</taxon>
        <taxon>Arthropoda</taxon>
        <taxon>Hexapoda</taxon>
        <taxon>Insecta</taxon>
        <taxon>Pterygota</taxon>
        <taxon>Neoptera</taxon>
        <taxon>Endopterygota</taxon>
        <taxon>Coleoptera</taxon>
        <taxon>Polyphaga</taxon>
        <taxon>Cucujiformia</taxon>
        <taxon>Coccinelloidea</taxon>
        <taxon>Coccinellidae</taxon>
        <taxon>Scymninae</taxon>
        <taxon>Scymnini</taxon>
        <taxon>Cryptolaemus</taxon>
    </lineage>
</organism>
<feature type="signal peptide" evidence="9">
    <location>
        <begin position="1"/>
        <end position="24"/>
    </location>
</feature>
<keyword evidence="5 8" id="KW-0472">Membrane</keyword>
<keyword evidence="9" id="KW-0732">Signal</keyword>
<keyword evidence="4 8" id="KW-1133">Transmembrane helix</keyword>
<evidence type="ECO:0000313" key="11">
    <source>
        <dbReference type="Proteomes" id="UP001516400"/>
    </source>
</evidence>
<dbReference type="PANTHER" id="PTHR42643">
    <property type="entry name" value="IONOTROPIC RECEPTOR 20A-RELATED"/>
    <property type="match status" value="1"/>
</dbReference>
<dbReference type="EMBL" id="JABFTP020000042">
    <property type="protein sequence ID" value="KAL3270972.1"/>
    <property type="molecule type" value="Genomic_DNA"/>
</dbReference>
<reference evidence="10 11" key="1">
    <citation type="journal article" date="2021" name="BMC Biol.">
        <title>Horizontally acquired antibacterial genes associated with adaptive radiation of ladybird beetles.</title>
        <authorList>
            <person name="Li H.S."/>
            <person name="Tang X.F."/>
            <person name="Huang Y.H."/>
            <person name="Xu Z.Y."/>
            <person name="Chen M.L."/>
            <person name="Du X.Y."/>
            <person name="Qiu B.Y."/>
            <person name="Chen P.T."/>
            <person name="Zhang W."/>
            <person name="Slipinski A."/>
            <person name="Escalona H.E."/>
            <person name="Waterhouse R.M."/>
            <person name="Zwick A."/>
            <person name="Pang H."/>
        </authorList>
    </citation>
    <scope>NUCLEOTIDE SEQUENCE [LARGE SCALE GENOMIC DNA]</scope>
    <source>
        <strain evidence="10">SYSU2018</strain>
    </source>
</reference>